<protein>
    <submittedName>
        <fullName evidence="1">Uncharacterized protein</fullName>
    </submittedName>
</protein>
<dbReference type="AlphaFoldDB" id="A0A4D6LVS3"/>
<reference evidence="1 2" key="1">
    <citation type="submission" date="2019-04" db="EMBL/GenBank/DDBJ databases">
        <title>An improved genome assembly and genetic linkage map for asparagus bean, Vigna unguiculata ssp. sesquipedialis.</title>
        <authorList>
            <person name="Xia Q."/>
            <person name="Zhang R."/>
            <person name="Dong Y."/>
        </authorList>
    </citation>
    <scope>NUCLEOTIDE SEQUENCE [LARGE SCALE GENOMIC DNA]</scope>
    <source>
        <tissue evidence="1">Leaf</tissue>
    </source>
</reference>
<evidence type="ECO:0000313" key="2">
    <source>
        <dbReference type="Proteomes" id="UP000501690"/>
    </source>
</evidence>
<dbReference type="Proteomes" id="UP000501690">
    <property type="component" value="Linkage Group LG5"/>
</dbReference>
<keyword evidence="2" id="KW-1185">Reference proteome</keyword>
<name>A0A4D6LVS3_VIGUN</name>
<proteinExistence type="predicted"/>
<organism evidence="1 2">
    <name type="scientific">Vigna unguiculata</name>
    <name type="common">Cowpea</name>
    <dbReference type="NCBI Taxonomy" id="3917"/>
    <lineage>
        <taxon>Eukaryota</taxon>
        <taxon>Viridiplantae</taxon>
        <taxon>Streptophyta</taxon>
        <taxon>Embryophyta</taxon>
        <taxon>Tracheophyta</taxon>
        <taxon>Spermatophyta</taxon>
        <taxon>Magnoliopsida</taxon>
        <taxon>eudicotyledons</taxon>
        <taxon>Gunneridae</taxon>
        <taxon>Pentapetalae</taxon>
        <taxon>rosids</taxon>
        <taxon>fabids</taxon>
        <taxon>Fabales</taxon>
        <taxon>Fabaceae</taxon>
        <taxon>Papilionoideae</taxon>
        <taxon>50 kb inversion clade</taxon>
        <taxon>NPAAA clade</taxon>
        <taxon>indigoferoid/millettioid clade</taxon>
        <taxon>Phaseoleae</taxon>
        <taxon>Vigna</taxon>
    </lineage>
</organism>
<sequence>MCVIYKILVILKGRIAGCSLSCGSKRIPWVVARDKVKHVAFLKLWLRMTSLELWLGMADEHEELLSCGSGWRVLPV</sequence>
<gene>
    <name evidence="1" type="ORF">DEO72_LG5g846</name>
</gene>
<evidence type="ECO:0000313" key="1">
    <source>
        <dbReference type="EMBL" id="QCD92777.1"/>
    </source>
</evidence>
<accession>A0A4D6LVS3</accession>
<dbReference type="EMBL" id="CP039349">
    <property type="protein sequence ID" value="QCD92777.1"/>
    <property type="molecule type" value="Genomic_DNA"/>
</dbReference>